<reference evidence="1" key="1">
    <citation type="submission" date="2022-11" db="EMBL/GenBank/DDBJ databases">
        <title>Lacinutrix neustonica HL-RS19T sp. nov., isolated from the surface microlayer sample of brackish Lake Shihwa.</title>
        <authorList>
            <person name="Choi J.Y."/>
            <person name="Hwang C.Y."/>
        </authorList>
    </citation>
    <scope>NUCLEOTIDE SEQUENCE</scope>
    <source>
        <strain evidence="1">HL-RS19</strain>
    </source>
</reference>
<name>A0A9E8MY68_9FLAO</name>
<evidence type="ECO:0000313" key="2">
    <source>
        <dbReference type="Proteomes" id="UP001164705"/>
    </source>
</evidence>
<dbReference type="NCBIfam" id="NF038128">
    <property type="entry name" value="choice_anch_J"/>
    <property type="match status" value="1"/>
</dbReference>
<evidence type="ECO:0000313" key="1">
    <source>
        <dbReference type="EMBL" id="WAC03877.1"/>
    </source>
</evidence>
<organism evidence="1 2">
    <name type="scientific">Lacinutrix neustonica</name>
    <dbReference type="NCBI Taxonomy" id="2980107"/>
    <lineage>
        <taxon>Bacteria</taxon>
        <taxon>Pseudomonadati</taxon>
        <taxon>Bacteroidota</taxon>
        <taxon>Flavobacteriia</taxon>
        <taxon>Flavobacteriales</taxon>
        <taxon>Flavobacteriaceae</taxon>
        <taxon>Lacinutrix</taxon>
    </lineage>
</organism>
<dbReference type="AlphaFoldDB" id="A0A9E8MY68"/>
<keyword evidence="2" id="KW-1185">Reference proteome</keyword>
<protein>
    <submittedName>
        <fullName evidence="1">Choice-of-anchor J domain-containing protein</fullName>
    </submittedName>
</protein>
<gene>
    <name evidence="1" type="ORF">N7U66_11120</name>
</gene>
<accession>A0A9E8MY68</accession>
<dbReference type="Gene3D" id="2.60.120.200">
    <property type="match status" value="1"/>
</dbReference>
<dbReference type="EMBL" id="CP113088">
    <property type="protein sequence ID" value="WAC03877.1"/>
    <property type="molecule type" value="Genomic_DNA"/>
</dbReference>
<proteinExistence type="predicted"/>
<dbReference type="Proteomes" id="UP001164705">
    <property type="component" value="Chromosome"/>
</dbReference>
<dbReference type="KEGG" id="lnu:N7U66_11120"/>
<dbReference type="RefSeq" id="WP_267678517.1">
    <property type="nucleotide sequence ID" value="NZ_CP113088.1"/>
</dbReference>
<sequence>MHGDASSVAWLITPAIDLDANNGVTINFKTSNSFADGSNMELLFSTDWDGTEANIASATWGILPAAYIVQNSDFFGDWLDSR</sequence>